<proteinExistence type="predicted"/>
<feature type="binding site" evidence="4">
    <location>
        <position position="82"/>
    </location>
    <ligand>
        <name>Mg(2+)</name>
        <dbReference type="ChEBI" id="CHEBI:18420"/>
        <label>1</label>
        <note>catalytic</note>
    </ligand>
</feature>
<dbReference type="GO" id="GO:0007165">
    <property type="term" value="P:signal transduction"/>
    <property type="evidence" value="ECO:0007669"/>
    <property type="project" value="TreeGrafter"/>
</dbReference>
<dbReference type="Gene3D" id="3.30.540.10">
    <property type="entry name" value="Fructose-1,6-Bisphosphatase, subunit A, domain 1"/>
    <property type="match status" value="1"/>
</dbReference>
<feature type="binding site" evidence="4">
    <location>
        <position position="83"/>
    </location>
    <ligand>
        <name>Mg(2+)</name>
        <dbReference type="ChEBI" id="CHEBI:18420"/>
        <label>1</label>
        <note>catalytic</note>
    </ligand>
</feature>
<evidence type="ECO:0008006" key="7">
    <source>
        <dbReference type="Google" id="ProtNLM"/>
    </source>
</evidence>
<dbReference type="SUPFAM" id="SSF56655">
    <property type="entry name" value="Carbohydrate phosphatase"/>
    <property type="match status" value="1"/>
</dbReference>
<dbReference type="AlphaFoldDB" id="A0A2H0VDD3"/>
<dbReference type="PROSITE" id="PS00629">
    <property type="entry name" value="IMP_1"/>
    <property type="match status" value="1"/>
</dbReference>
<name>A0A2H0VDD3_9BACT</name>
<dbReference type="GO" id="GO:0006020">
    <property type="term" value="P:inositol metabolic process"/>
    <property type="evidence" value="ECO:0007669"/>
    <property type="project" value="TreeGrafter"/>
</dbReference>
<feature type="binding site" evidence="4">
    <location>
        <position position="80"/>
    </location>
    <ligand>
        <name>Mg(2+)</name>
        <dbReference type="ChEBI" id="CHEBI:18420"/>
        <label>1</label>
        <note>catalytic</note>
    </ligand>
</feature>
<accession>A0A2H0VDD3</accession>
<feature type="binding site" evidence="4">
    <location>
        <position position="65"/>
    </location>
    <ligand>
        <name>Mg(2+)</name>
        <dbReference type="ChEBI" id="CHEBI:18420"/>
        <label>1</label>
        <note>catalytic</note>
    </ligand>
</feature>
<evidence type="ECO:0000256" key="1">
    <source>
        <dbReference type="ARBA" id="ARBA00022723"/>
    </source>
</evidence>
<evidence type="ECO:0000256" key="3">
    <source>
        <dbReference type="ARBA" id="ARBA00022842"/>
    </source>
</evidence>
<dbReference type="Proteomes" id="UP000230557">
    <property type="component" value="Unassembled WGS sequence"/>
</dbReference>
<dbReference type="Pfam" id="PF00459">
    <property type="entry name" value="Inositol_P"/>
    <property type="match status" value="1"/>
</dbReference>
<keyword evidence="3 4" id="KW-0460">Magnesium</keyword>
<reference evidence="6" key="1">
    <citation type="submission" date="2017-09" db="EMBL/GenBank/DDBJ databases">
        <title>Depth-based differentiation of microbial function through sediment-hosted aquifers and enrichment of novel symbionts in the deep terrestrial subsurface.</title>
        <authorList>
            <person name="Probst A.J."/>
            <person name="Ladd B."/>
            <person name="Jarett J.K."/>
            <person name="Geller-Mcgrath D.E."/>
            <person name="Sieber C.M.K."/>
            <person name="Emerson J.B."/>
            <person name="Anantharaman K."/>
            <person name="Thomas B.C."/>
            <person name="Malmstrom R."/>
            <person name="Stieglmeier M."/>
            <person name="Klingl A."/>
            <person name="Woyke T."/>
            <person name="Ryan C.M."/>
            <person name="Banfield J.F."/>
        </authorList>
    </citation>
    <scope>NUCLEOTIDE SEQUENCE [LARGE SCALE GENOMIC DNA]</scope>
</reference>
<comment type="cofactor">
    <cofactor evidence="4">
        <name>Mg(2+)</name>
        <dbReference type="ChEBI" id="CHEBI:18420"/>
    </cofactor>
</comment>
<dbReference type="PANTHER" id="PTHR20854">
    <property type="entry name" value="INOSITOL MONOPHOSPHATASE"/>
    <property type="match status" value="1"/>
</dbReference>
<dbReference type="GO" id="GO:0008934">
    <property type="term" value="F:inositol monophosphate 1-phosphatase activity"/>
    <property type="evidence" value="ECO:0007669"/>
    <property type="project" value="TreeGrafter"/>
</dbReference>
<evidence type="ECO:0000256" key="2">
    <source>
        <dbReference type="ARBA" id="ARBA00022801"/>
    </source>
</evidence>
<dbReference type="EMBL" id="PFAJ01000044">
    <property type="protein sequence ID" value="PIR97096.1"/>
    <property type="molecule type" value="Genomic_DNA"/>
</dbReference>
<dbReference type="InterPro" id="IPR000760">
    <property type="entry name" value="Inositol_monophosphatase-like"/>
</dbReference>
<dbReference type="PANTHER" id="PTHR20854:SF4">
    <property type="entry name" value="INOSITOL-1-MONOPHOSPHATASE-RELATED"/>
    <property type="match status" value="1"/>
</dbReference>
<keyword evidence="2" id="KW-0378">Hydrolase</keyword>
<dbReference type="GO" id="GO:0046872">
    <property type="term" value="F:metal ion binding"/>
    <property type="evidence" value="ECO:0007669"/>
    <property type="project" value="UniProtKB-KW"/>
</dbReference>
<evidence type="ECO:0000313" key="6">
    <source>
        <dbReference type="Proteomes" id="UP000230557"/>
    </source>
</evidence>
<protein>
    <recommendedName>
        <fullName evidence="7">Inositol monophosphatase</fullName>
    </recommendedName>
</protein>
<comment type="caution">
    <text evidence="5">The sequence shown here is derived from an EMBL/GenBank/DDBJ whole genome shotgun (WGS) entry which is preliminary data.</text>
</comment>
<gene>
    <name evidence="5" type="ORF">COT91_03265</name>
</gene>
<dbReference type="PRINTS" id="PR00377">
    <property type="entry name" value="IMPHPHTASES"/>
</dbReference>
<sequence length="96" mass="10900">MEVEQFIKNLALGAGKILRDGFSKPLNIKEKSADWDLVTQFDLASEKYIVDKIHKKYSSHAIFSEEQGQTGKGKNLWIIDPLDGTRGFKKRLNSFA</sequence>
<dbReference type="InterPro" id="IPR020583">
    <property type="entry name" value="Inositol_monoP_metal-BS"/>
</dbReference>
<evidence type="ECO:0000313" key="5">
    <source>
        <dbReference type="EMBL" id="PIR97096.1"/>
    </source>
</evidence>
<keyword evidence="1 4" id="KW-0479">Metal-binding</keyword>
<evidence type="ECO:0000256" key="4">
    <source>
        <dbReference type="PIRSR" id="PIRSR600760-2"/>
    </source>
</evidence>
<organism evidence="5 6">
    <name type="scientific">Candidatus Doudnabacteria bacterium CG10_big_fil_rev_8_21_14_0_10_41_10</name>
    <dbReference type="NCBI Taxonomy" id="1974551"/>
    <lineage>
        <taxon>Bacteria</taxon>
        <taxon>Candidatus Doudnaibacteriota</taxon>
    </lineage>
</organism>